<evidence type="ECO:0000256" key="1">
    <source>
        <dbReference type="ARBA" id="ARBA00023015"/>
    </source>
</evidence>
<dbReference type="SUPFAM" id="SSF46785">
    <property type="entry name" value="Winged helix' DNA-binding domain"/>
    <property type="match status" value="1"/>
</dbReference>
<dbReference type="PROSITE" id="PS50995">
    <property type="entry name" value="HTH_MARR_2"/>
    <property type="match status" value="1"/>
</dbReference>
<keyword evidence="3" id="KW-0804">Transcription</keyword>
<gene>
    <name evidence="5" type="ORF">WB794_08660</name>
</gene>
<evidence type="ECO:0000256" key="3">
    <source>
        <dbReference type="ARBA" id="ARBA00023163"/>
    </source>
</evidence>
<organism evidence="5 6">
    <name type="scientific">Denitratimonas tolerans</name>
    <dbReference type="NCBI Taxonomy" id="1338420"/>
    <lineage>
        <taxon>Bacteria</taxon>
        <taxon>Pseudomonadati</taxon>
        <taxon>Pseudomonadota</taxon>
        <taxon>Gammaproteobacteria</taxon>
        <taxon>Lysobacterales</taxon>
        <taxon>Lysobacteraceae</taxon>
        <taxon>Denitratimonas</taxon>
    </lineage>
</organism>
<dbReference type="RefSeq" id="WP_337335458.1">
    <property type="nucleotide sequence ID" value="NZ_JBBDHC010000011.1"/>
</dbReference>
<comment type="caution">
    <text evidence="5">The sequence shown here is derived from an EMBL/GenBank/DDBJ whole genome shotgun (WGS) entry which is preliminary data.</text>
</comment>
<dbReference type="InterPro" id="IPR036388">
    <property type="entry name" value="WH-like_DNA-bd_sf"/>
</dbReference>
<dbReference type="InterPro" id="IPR000835">
    <property type="entry name" value="HTH_MarR-typ"/>
</dbReference>
<dbReference type="SMART" id="SM00347">
    <property type="entry name" value="HTH_MARR"/>
    <property type="match status" value="1"/>
</dbReference>
<feature type="domain" description="HTH marR-type" evidence="4">
    <location>
        <begin position="10"/>
        <end position="143"/>
    </location>
</feature>
<dbReference type="PROSITE" id="PS01117">
    <property type="entry name" value="HTH_MARR_1"/>
    <property type="match status" value="1"/>
</dbReference>
<name>A0AAW9R871_9GAMM</name>
<dbReference type="PRINTS" id="PR00598">
    <property type="entry name" value="HTHMARR"/>
</dbReference>
<dbReference type="InterPro" id="IPR036390">
    <property type="entry name" value="WH_DNA-bd_sf"/>
</dbReference>
<keyword evidence="1" id="KW-0805">Transcription regulation</keyword>
<reference evidence="5 6" key="1">
    <citation type="journal article" date="2016" name="Antonie Van Leeuwenhoek">
        <title>Denitratimonas tolerans gen. nov., sp. nov., a denitrifying bacterium isolated from a bioreactor for tannery wastewater treatment.</title>
        <authorList>
            <person name="Han S.I."/>
            <person name="Kim J.O."/>
            <person name="Lee Y.R."/>
            <person name="Ekpeghere K.I."/>
            <person name="Koh S.C."/>
            <person name="Whang K.S."/>
        </authorList>
    </citation>
    <scope>NUCLEOTIDE SEQUENCE [LARGE SCALE GENOMIC DNA]</scope>
    <source>
        <strain evidence="5 6">KACC 17565</strain>
    </source>
</reference>
<dbReference type="GO" id="GO:0003700">
    <property type="term" value="F:DNA-binding transcription factor activity"/>
    <property type="evidence" value="ECO:0007669"/>
    <property type="project" value="InterPro"/>
</dbReference>
<dbReference type="PANTHER" id="PTHR35790:SF4">
    <property type="entry name" value="HTH-TYPE TRANSCRIPTIONAL REGULATOR PCHR"/>
    <property type="match status" value="1"/>
</dbReference>
<evidence type="ECO:0000256" key="2">
    <source>
        <dbReference type="ARBA" id="ARBA00023125"/>
    </source>
</evidence>
<evidence type="ECO:0000259" key="4">
    <source>
        <dbReference type="PROSITE" id="PS50995"/>
    </source>
</evidence>
<dbReference type="Gene3D" id="1.10.10.10">
    <property type="entry name" value="Winged helix-like DNA-binding domain superfamily/Winged helix DNA-binding domain"/>
    <property type="match status" value="1"/>
</dbReference>
<dbReference type="EMBL" id="JBBDHC010000011">
    <property type="protein sequence ID" value="MEJ1249739.1"/>
    <property type="molecule type" value="Genomic_DNA"/>
</dbReference>
<dbReference type="GO" id="GO:0003677">
    <property type="term" value="F:DNA binding"/>
    <property type="evidence" value="ECO:0007669"/>
    <property type="project" value="UniProtKB-KW"/>
</dbReference>
<sequence length="150" mass="16950">MPHRPALDFANFLPYRMSVASNTISQAIAADYEERFGLSVTQWRVMAILGRHDGLAARDVAERTAMDKVAVSRALSALVERGFVLRATAREDRRASRLRLSAAGRRVHDEIVPLAIEHERRLLARLSREEQRWLVRLLDVLAPSPEPADD</sequence>
<protein>
    <submittedName>
        <fullName evidence="5">MarR family transcriptional regulator</fullName>
    </submittedName>
</protein>
<keyword evidence="6" id="KW-1185">Reference proteome</keyword>
<dbReference type="PANTHER" id="PTHR35790">
    <property type="entry name" value="HTH-TYPE TRANSCRIPTIONAL REGULATOR PCHR"/>
    <property type="match status" value="1"/>
</dbReference>
<keyword evidence="2" id="KW-0238">DNA-binding</keyword>
<dbReference type="AlphaFoldDB" id="A0AAW9R871"/>
<dbReference type="Proteomes" id="UP001364472">
    <property type="component" value="Unassembled WGS sequence"/>
</dbReference>
<proteinExistence type="predicted"/>
<accession>A0AAW9R871</accession>
<evidence type="ECO:0000313" key="6">
    <source>
        <dbReference type="Proteomes" id="UP001364472"/>
    </source>
</evidence>
<dbReference type="Pfam" id="PF12802">
    <property type="entry name" value="MarR_2"/>
    <property type="match status" value="1"/>
</dbReference>
<dbReference type="InterPro" id="IPR052067">
    <property type="entry name" value="Metal_resp_HTH_trans_reg"/>
</dbReference>
<dbReference type="InterPro" id="IPR023187">
    <property type="entry name" value="Tscrpt_reg_MarR-type_CS"/>
</dbReference>
<evidence type="ECO:0000313" key="5">
    <source>
        <dbReference type="EMBL" id="MEJ1249739.1"/>
    </source>
</evidence>